<evidence type="ECO:0000313" key="2">
    <source>
        <dbReference type="EMBL" id="RYC70179.1"/>
    </source>
</evidence>
<proteinExistence type="predicted"/>
<keyword evidence="3" id="KW-1185">Reference proteome</keyword>
<dbReference type="AlphaFoldDB" id="A0A4Q2UTL7"/>
<dbReference type="EMBL" id="SBLB01000002">
    <property type="protein sequence ID" value="RYC70179.1"/>
    <property type="molecule type" value="Genomic_DNA"/>
</dbReference>
<dbReference type="RefSeq" id="WP_077922650.1">
    <property type="nucleotide sequence ID" value="NZ_SBLB01000002.1"/>
</dbReference>
<evidence type="ECO:0000256" key="1">
    <source>
        <dbReference type="SAM" id="Phobius"/>
    </source>
</evidence>
<organism evidence="2 3">
    <name type="scientific">Spirosoma sordidisoli</name>
    <dbReference type="NCBI Taxonomy" id="2502893"/>
    <lineage>
        <taxon>Bacteria</taxon>
        <taxon>Pseudomonadati</taxon>
        <taxon>Bacteroidota</taxon>
        <taxon>Cytophagia</taxon>
        <taxon>Cytophagales</taxon>
        <taxon>Cytophagaceae</taxon>
        <taxon>Spirosoma</taxon>
    </lineage>
</organism>
<gene>
    <name evidence="2" type="ORF">EQG79_09945</name>
</gene>
<comment type="caution">
    <text evidence="2">The sequence shown here is derived from an EMBL/GenBank/DDBJ whole genome shotgun (WGS) entry which is preliminary data.</text>
</comment>
<sequence>MLSFKQFDFPPGQDFVPSKETKNFWLYTKKSKRTFSGVVLPGLFETVGYPTQMLAFFAILLLEIVPTIYGIDQGVLWQAILAAIFIDIFLAVVSHIWHDSICRYRNELVNTDEPVLKEALRRKINRCLWYTYFFYVLILISGILKFYFFYDAYMTPDAIAGAVLVCYFLGALLHVAYTGYFLYTSRFNYKIQSEYSRYVESGGVKFKDQTGKVPQPLFQDGNTFQVEPTSSGNHHIFQDENGRPFLETSGVLTDNELANLIVRQSYNVQGLVARVGLKRQMEILQTN</sequence>
<keyword evidence="1" id="KW-1133">Transmembrane helix</keyword>
<dbReference type="Proteomes" id="UP000290407">
    <property type="component" value="Unassembled WGS sequence"/>
</dbReference>
<reference evidence="2 3" key="1">
    <citation type="submission" date="2019-01" db="EMBL/GenBank/DDBJ databases">
        <title>Spirosoma flava sp. nov., a propanil-degrading bacterium isolated from herbicide-contaminated soil.</title>
        <authorList>
            <person name="Zhang L."/>
            <person name="Jiang J.-D."/>
        </authorList>
    </citation>
    <scope>NUCLEOTIDE SEQUENCE [LARGE SCALE GENOMIC DNA]</scope>
    <source>
        <strain evidence="2 3">TY50</strain>
    </source>
</reference>
<evidence type="ECO:0000313" key="3">
    <source>
        <dbReference type="Proteomes" id="UP000290407"/>
    </source>
</evidence>
<feature type="transmembrane region" description="Helical" evidence="1">
    <location>
        <begin position="162"/>
        <end position="183"/>
    </location>
</feature>
<keyword evidence="1" id="KW-0472">Membrane</keyword>
<accession>A0A4Q2UTL7</accession>
<name>A0A4Q2UTL7_9BACT</name>
<protein>
    <submittedName>
        <fullName evidence="2">Uncharacterized protein</fullName>
    </submittedName>
</protein>
<keyword evidence="1" id="KW-0812">Transmembrane</keyword>
<feature type="transmembrane region" description="Helical" evidence="1">
    <location>
        <begin position="77"/>
        <end position="97"/>
    </location>
</feature>
<feature type="transmembrane region" description="Helical" evidence="1">
    <location>
        <begin position="127"/>
        <end position="150"/>
    </location>
</feature>